<dbReference type="SUPFAM" id="SSF53474">
    <property type="entry name" value="alpha/beta-Hydrolases"/>
    <property type="match status" value="1"/>
</dbReference>
<feature type="active site" evidence="3">
    <location>
        <position position="481"/>
    </location>
</feature>
<dbReference type="NCBIfam" id="TIGR01392">
    <property type="entry name" value="homoserO_Ac_trn"/>
    <property type="match status" value="1"/>
</dbReference>
<feature type="region of interest" description="Disordered" evidence="4">
    <location>
        <begin position="261"/>
        <end position="372"/>
    </location>
</feature>
<feature type="compositionally biased region" description="Low complexity" evidence="4">
    <location>
        <begin position="418"/>
        <end position="428"/>
    </location>
</feature>
<evidence type="ECO:0000313" key="6">
    <source>
        <dbReference type="EMBL" id="KAK5118327.1"/>
    </source>
</evidence>
<dbReference type="AlphaFoldDB" id="A0AAN7YSK5"/>
<sequence>MSSPADTQAPPAAQSTKYRRITPQEQTENPFIQLIPDQTIAIIPSFELESGVVLQNVPVAYKTYGALSPEADNAMVICHALTGSADVGDWWGPLLGGPGEEGKEARAFDQSRFFVVCINSLGSPYGSASPVTAKDGDSENENYGPEFPLTTIRDDVNLFKLLLDDLGVKQIATVIGGSMGGMLVLEFAYFGKDYVRSIIAIATSARYSAWGISWGEAQRQSIYSDPKYDDGYYTFEDPPAAGLGAARMSALLTYRSRDSFETRFGRNTPDPSRRQNINGSSRPATPSNSHFAIHNEGHRTAGSPRLRQNGDLSSSVSSLPQTPVDQNHTPPELTTITDPQFHGATLLPGPPTAVDQTQTAPRPGQTKKPLSTHYSAQSYLRYQGQKFIARFDANCYIAITRKLDTHDVSRSRTDNNTDHNTNNSATTTPESQLKAALAQITQPTLILGIQSDGLFTYAEQQELAACIPNARLESIDSSEGHDAFLLEFRQVNSLLLDFLRREVGWVMEREPVNWPTRSGGGDEVRASTVGEAEVEDITAW</sequence>
<dbReference type="GO" id="GO:0009086">
    <property type="term" value="P:methionine biosynthetic process"/>
    <property type="evidence" value="ECO:0007669"/>
    <property type="project" value="TreeGrafter"/>
</dbReference>
<dbReference type="InterPro" id="IPR008220">
    <property type="entry name" value="HAT_MetX-like"/>
</dbReference>
<feature type="region of interest" description="Disordered" evidence="4">
    <location>
        <begin position="409"/>
        <end position="430"/>
    </location>
</feature>
<dbReference type="Proteomes" id="UP001310890">
    <property type="component" value="Unassembled WGS sequence"/>
</dbReference>
<keyword evidence="2" id="KW-0808">Transferase</keyword>
<protein>
    <recommendedName>
        <fullName evidence="5">AB hydrolase-1 domain-containing protein</fullName>
    </recommendedName>
</protein>
<dbReference type="Gene3D" id="3.40.50.1820">
    <property type="entry name" value="alpha/beta hydrolase"/>
    <property type="match status" value="1"/>
</dbReference>
<dbReference type="EMBL" id="JAVRRL010000002">
    <property type="protein sequence ID" value="KAK5118327.1"/>
    <property type="molecule type" value="Genomic_DNA"/>
</dbReference>
<comment type="caution">
    <text evidence="6">The sequence shown here is derived from an EMBL/GenBank/DDBJ whole genome shotgun (WGS) entry which is preliminary data.</text>
</comment>
<reference evidence="6" key="1">
    <citation type="submission" date="2023-08" db="EMBL/GenBank/DDBJ databases">
        <title>Black Yeasts Isolated from many extreme environments.</title>
        <authorList>
            <person name="Coleine C."/>
            <person name="Stajich J.E."/>
            <person name="Selbmann L."/>
        </authorList>
    </citation>
    <scope>NUCLEOTIDE SEQUENCE</scope>
    <source>
        <strain evidence="6">CCFEE 5401</strain>
    </source>
</reference>
<feature type="active site" evidence="3">
    <location>
        <position position="452"/>
    </location>
</feature>
<proteinExistence type="inferred from homology"/>
<feature type="active site" description="Nucleophile" evidence="3">
    <location>
        <position position="178"/>
    </location>
</feature>
<dbReference type="PANTHER" id="PTHR32268">
    <property type="entry name" value="HOMOSERINE O-ACETYLTRANSFERASE"/>
    <property type="match status" value="1"/>
</dbReference>
<evidence type="ECO:0000256" key="3">
    <source>
        <dbReference type="PIRSR" id="PIRSR000443-1"/>
    </source>
</evidence>
<evidence type="ECO:0000313" key="7">
    <source>
        <dbReference type="Proteomes" id="UP001310890"/>
    </source>
</evidence>
<dbReference type="PANTHER" id="PTHR32268:SF11">
    <property type="entry name" value="HOMOSERINE O-ACETYLTRANSFERASE"/>
    <property type="match status" value="1"/>
</dbReference>
<dbReference type="PIRSF" id="PIRSF000443">
    <property type="entry name" value="Homoser_Ac_trans"/>
    <property type="match status" value="1"/>
</dbReference>
<organism evidence="6 7">
    <name type="scientific">Meristemomyces frigidus</name>
    <dbReference type="NCBI Taxonomy" id="1508187"/>
    <lineage>
        <taxon>Eukaryota</taxon>
        <taxon>Fungi</taxon>
        <taxon>Dikarya</taxon>
        <taxon>Ascomycota</taxon>
        <taxon>Pezizomycotina</taxon>
        <taxon>Dothideomycetes</taxon>
        <taxon>Dothideomycetidae</taxon>
        <taxon>Mycosphaerellales</taxon>
        <taxon>Teratosphaeriaceae</taxon>
        <taxon>Meristemomyces</taxon>
    </lineage>
</organism>
<feature type="region of interest" description="Disordered" evidence="4">
    <location>
        <begin position="1"/>
        <end position="22"/>
    </location>
</feature>
<feature type="domain" description="AB hydrolase-1" evidence="5">
    <location>
        <begin position="74"/>
        <end position="486"/>
    </location>
</feature>
<name>A0AAN7YSK5_9PEZI</name>
<accession>A0AAN7YSK5</accession>
<evidence type="ECO:0000256" key="4">
    <source>
        <dbReference type="SAM" id="MobiDB-lite"/>
    </source>
</evidence>
<feature type="compositionally biased region" description="Polar residues" evidence="4">
    <location>
        <begin position="274"/>
        <end position="290"/>
    </location>
</feature>
<feature type="compositionally biased region" description="Polar residues" evidence="4">
    <location>
        <begin position="310"/>
        <end position="338"/>
    </location>
</feature>
<dbReference type="GO" id="GO:0004414">
    <property type="term" value="F:homoserine O-acetyltransferase activity"/>
    <property type="evidence" value="ECO:0007669"/>
    <property type="project" value="TreeGrafter"/>
</dbReference>
<dbReference type="HAMAP" id="MF_00296">
    <property type="entry name" value="MetX_acyltransf"/>
    <property type="match status" value="1"/>
</dbReference>
<evidence type="ECO:0000259" key="5">
    <source>
        <dbReference type="Pfam" id="PF00561"/>
    </source>
</evidence>
<dbReference type="Pfam" id="PF00561">
    <property type="entry name" value="Abhydrolase_1"/>
    <property type="match status" value="1"/>
</dbReference>
<dbReference type="GO" id="GO:0009092">
    <property type="term" value="P:homoserine metabolic process"/>
    <property type="evidence" value="ECO:0007669"/>
    <property type="project" value="TreeGrafter"/>
</dbReference>
<comment type="similarity">
    <text evidence="1">Belongs to the AB hydrolase superfamily. MetX family.</text>
</comment>
<gene>
    <name evidence="6" type="ORF">LTR62_002840</name>
</gene>
<evidence type="ECO:0000256" key="2">
    <source>
        <dbReference type="ARBA" id="ARBA00022679"/>
    </source>
</evidence>
<dbReference type="InterPro" id="IPR029058">
    <property type="entry name" value="AB_hydrolase_fold"/>
</dbReference>
<evidence type="ECO:0000256" key="1">
    <source>
        <dbReference type="ARBA" id="ARBA00006886"/>
    </source>
</evidence>
<dbReference type="InterPro" id="IPR000073">
    <property type="entry name" value="AB_hydrolase_1"/>
</dbReference>